<dbReference type="Gene3D" id="1.20.120.1810">
    <property type="match status" value="1"/>
</dbReference>
<dbReference type="Pfam" id="PF04545">
    <property type="entry name" value="Sigma70_r4"/>
    <property type="match status" value="1"/>
</dbReference>
<sequence>MPPASAAPSRQDRPAAPGMLRIDVRTHAGGRTTLRASGEVDLATRSHLTDALDAALGRALGTGSPALVIDLRDVTFIDCGGTQTIADTVRTALAHSIDLRVQPGPALDDLVALIGGWNALVIETDGVRVDGRTPSEAQPAAGDPPADPPVVAEYDHLAPLFTERKHLPADHPRRRALRTELITGYLPVAHHIARRHRTRGENLDDLEQVATIGLINAVDRFDVDRGHDFLAFAVPTITGEIQRHYRDRTSTIRIPRRIRQLQSAVHHATDELSRRHGTAPRPSDVSRYLDIDLAAVIEALEANSRTQLASLDEPFPGDETAAENQRYAGALGAPDPDLDLMEDREALGPLLDALPDRDRRILLLRFFGNQTQSQIADQLGISQMHVSRLLTTTLARLRAGMDGTTQHQA</sequence>
<dbReference type="InterPro" id="IPR007630">
    <property type="entry name" value="RNA_pol_sigma70_r4"/>
</dbReference>
<dbReference type="Pfam" id="PF13466">
    <property type="entry name" value="STAS_2"/>
    <property type="match status" value="1"/>
</dbReference>
<evidence type="ECO:0000256" key="3">
    <source>
        <dbReference type="ARBA" id="ARBA00023125"/>
    </source>
</evidence>
<evidence type="ECO:0000313" key="6">
    <source>
        <dbReference type="EMBL" id="MCO1654618.1"/>
    </source>
</evidence>
<dbReference type="InterPro" id="IPR000943">
    <property type="entry name" value="RNA_pol_sigma70"/>
</dbReference>
<dbReference type="InterPro" id="IPR013324">
    <property type="entry name" value="RNA_pol_sigma_r3/r4-like"/>
</dbReference>
<dbReference type="InterPro" id="IPR014284">
    <property type="entry name" value="RNA_pol_sigma-70_dom"/>
</dbReference>
<dbReference type="Pfam" id="PF04542">
    <property type="entry name" value="Sigma70_r2"/>
    <property type="match status" value="1"/>
</dbReference>
<dbReference type="NCBIfam" id="TIGR02980">
    <property type="entry name" value="SigBFG"/>
    <property type="match status" value="1"/>
</dbReference>
<dbReference type="PRINTS" id="PR00046">
    <property type="entry name" value="SIGMA70FCT"/>
</dbReference>
<dbReference type="Gene3D" id="3.30.750.24">
    <property type="entry name" value="STAS domain"/>
    <property type="match status" value="1"/>
</dbReference>
<keyword evidence="7" id="KW-1185">Reference proteome</keyword>
<dbReference type="InterPro" id="IPR036513">
    <property type="entry name" value="STAS_dom_sf"/>
</dbReference>
<keyword evidence="4" id="KW-0804">Transcription</keyword>
<dbReference type="EMBL" id="JAGSOV010000011">
    <property type="protein sequence ID" value="MCO1654618.1"/>
    <property type="molecule type" value="Genomic_DNA"/>
</dbReference>
<dbReference type="PANTHER" id="PTHR30385">
    <property type="entry name" value="SIGMA FACTOR F FLAGELLAR"/>
    <property type="match status" value="1"/>
</dbReference>
<dbReference type="InterPro" id="IPR014322">
    <property type="entry name" value="RNA_pol_sigma-B/F/G"/>
</dbReference>
<keyword evidence="1" id="KW-0805">Transcription regulation</keyword>
<evidence type="ECO:0000313" key="7">
    <source>
        <dbReference type="Proteomes" id="UP001165283"/>
    </source>
</evidence>
<dbReference type="RefSeq" id="WP_252436229.1">
    <property type="nucleotide sequence ID" value="NZ_JAGSOV010000011.1"/>
</dbReference>
<dbReference type="PANTHER" id="PTHR30385:SF4">
    <property type="entry name" value="RNA POLYMERASE SIGMA-E FACTOR"/>
    <property type="match status" value="1"/>
</dbReference>
<dbReference type="SUPFAM" id="SSF88659">
    <property type="entry name" value="Sigma3 and sigma4 domains of RNA polymerase sigma factors"/>
    <property type="match status" value="2"/>
</dbReference>
<dbReference type="SUPFAM" id="SSF52091">
    <property type="entry name" value="SpoIIaa-like"/>
    <property type="match status" value="1"/>
</dbReference>
<evidence type="ECO:0000256" key="4">
    <source>
        <dbReference type="ARBA" id="ARBA00023163"/>
    </source>
</evidence>
<keyword evidence="3" id="KW-0238">DNA-binding</keyword>
<reference evidence="6" key="1">
    <citation type="submission" date="2021-04" db="EMBL/GenBank/DDBJ databases">
        <title>Pseudonocardia sp. nov., isolated from sandy soil of mangrove forest.</title>
        <authorList>
            <person name="Zan Z."/>
            <person name="Huang R."/>
            <person name="Liu W."/>
        </authorList>
    </citation>
    <scope>NUCLEOTIDE SEQUENCE</scope>
    <source>
        <strain evidence="6">S2-4</strain>
    </source>
</reference>
<dbReference type="InterPro" id="IPR013325">
    <property type="entry name" value="RNA_pol_sigma_r2"/>
</dbReference>
<evidence type="ECO:0000256" key="1">
    <source>
        <dbReference type="ARBA" id="ARBA00023015"/>
    </source>
</evidence>
<proteinExistence type="predicted"/>
<evidence type="ECO:0000256" key="2">
    <source>
        <dbReference type="ARBA" id="ARBA00023082"/>
    </source>
</evidence>
<gene>
    <name evidence="6" type="ORF">KDL28_06070</name>
</gene>
<dbReference type="SUPFAM" id="SSF88946">
    <property type="entry name" value="Sigma2 domain of RNA polymerase sigma factors"/>
    <property type="match status" value="1"/>
</dbReference>
<dbReference type="PROSITE" id="PS50801">
    <property type="entry name" value="STAS"/>
    <property type="match status" value="1"/>
</dbReference>
<accession>A0ABT0ZVD6</accession>
<dbReference type="Proteomes" id="UP001165283">
    <property type="component" value="Unassembled WGS sequence"/>
</dbReference>
<comment type="caution">
    <text evidence="6">The sequence shown here is derived from an EMBL/GenBank/DDBJ whole genome shotgun (WGS) entry which is preliminary data.</text>
</comment>
<name>A0ABT0ZVD6_9PSEU</name>
<dbReference type="CDD" id="cd06171">
    <property type="entry name" value="Sigma70_r4"/>
    <property type="match status" value="1"/>
</dbReference>
<dbReference type="InterPro" id="IPR002645">
    <property type="entry name" value="STAS_dom"/>
</dbReference>
<organism evidence="6 7">
    <name type="scientific">Pseudonocardia humida</name>
    <dbReference type="NCBI Taxonomy" id="2800819"/>
    <lineage>
        <taxon>Bacteria</taxon>
        <taxon>Bacillati</taxon>
        <taxon>Actinomycetota</taxon>
        <taxon>Actinomycetes</taxon>
        <taxon>Pseudonocardiales</taxon>
        <taxon>Pseudonocardiaceae</taxon>
        <taxon>Pseudonocardia</taxon>
    </lineage>
</organism>
<feature type="domain" description="STAS" evidence="5">
    <location>
        <begin position="30"/>
        <end position="101"/>
    </location>
</feature>
<evidence type="ECO:0000259" key="5">
    <source>
        <dbReference type="PROSITE" id="PS50801"/>
    </source>
</evidence>
<dbReference type="CDD" id="cd07043">
    <property type="entry name" value="STAS_anti-anti-sigma_factors"/>
    <property type="match status" value="1"/>
</dbReference>
<keyword evidence="2" id="KW-0731">Sigma factor</keyword>
<dbReference type="InterPro" id="IPR007627">
    <property type="entry name" value="RNA_pol_sigma70_r2"/>
</dbReference>
<protein>
    <submittedName>
        <fullName evidence="6">SigB/SigF/SigG family RNA polymerase sigma factor</fullName>
    </submittedName>
</protein>
<dbReference type="NCBIfam" id="TIGR02937">
    <property type="entry name" value="sigma70-ECF"/>
    <property type="match status" value="1"/>
</dbReference>
<dbReference type="Gene3D" id="1.20.140.160">
    <property type="match status" value="1"/>
</dbReference>
<dbReference type="InterPro" id="IPR058548">
    <property type="entry name" value="MlaB-like_STAS"/>
</dbReference>